<dbReference type="AlphaFoldDB" id="A0A5D4GVC9"/>
<dbReference type="RefSeq" id="WP_148915021.1">
    <property type="nucleotide sequence ID" value="NZ_VSZS01000063.1"/>
</dbReference>
<reference evidence="1 2" key="1">
    <citation type="submission" date="2019-08" db="EMBL/GenBank/DDBJ databases">
        <authorList>
            <person name="Seo Y.L."/>
        </authorList>
    </citation>
    <scope>NUCLEOTIDE SEQUENCE [LARGE SCALE GENOMIC DNA]</scope>
    <source>
        <strain evidence="1 2">MaA-C15</strain>
    </source>
</reference>
<dbReference type="PROSITE" id="PS51257">
    <property type="entry name" value="PROKAR_LIPOPROTEIN"/>
    <property type="match status" value="1"/>
</dbReference>
<evidence type="ECO:0008006" key="3">
    <source>
        <dbReference type="Google" id="ProtNLM"/>
    </source>
</evidence>
<gene>
    <name evidence="1" type="ORF">FY036_12235</name>
</gene>
<evidence type="ECO:0000313" key="2">
    <source>
        <dbReference type="Proteomes" id="UP000323258"/>
    </source>
</evidence>
<name>A0A5D4GVC9_9HYPH</name>
<sequence length="197" mass="20505">MASRLFDRRKLSGLAVAGLAVLIAGCQSGNPLGALNMGGGDGGVQQQAAAPDGRITVEELRAYCPSASIRTDGVIHGSYQRNAQDDPSALIYQASVSDVTRSCTYQGGMVNINVAVAGRVVPGPQGRPGTVALPMRITVFRDTEEIQSQAVSHQVAIADVAGATQFVFTDASITIPNPTARNIRVVVGFEPAATARR</sequence>
<keyword evidence="2" id="KW-1185">Reference proteome</keyword>
<organism evidence="1 2">
    <name type="scientific">Neoaquamicrobium microcysteis</name>
    <dbReference type="NCBI Taxonomy" id="2682781"/>
    <lineage>
        <taxon>Bacteria</taxon>
        <taxon>Pseudomonadati</taxon>
        <taxon>Pseudomonadota</taxon>
        <taxon>Alphaproteobacteria</taxon>
        <taxon>Hyphomicrobiales</taxon>
        <taxon>Phyllobacteriaceae</taxon>
        <taxon>Neoaquamicrobium</taxon>
    </lineage>
</organism>
<dbReference type="Proteomes" id="UP000323258">
    <property type="component" value="Unassembled WGS sequence"/>
</dbReference>
<reference evidence="1 2" key="2">
    <citation type="submission" date="2019-09" db="EMBL/GenBank/DDBJ databases">
        <title>Mesorhizobium sp. MaA-C15 isolated from Microcystis aeruginosa.</title>
        <authorList>
            <person name="Jeong S.E."/>
            <person name="Jin H.M."/>
            <person name="Jeon C.O."/>
        </authorList>
    </citation>
    <scope>NUCLEOTIDE SEQUENCE [LARGE SCALE GENOMIC DNA]</scope>
    <source>
        <strain evidence="1 2">MaA-C15</strain>
    </source>
</reference>
<accession>A0A5D4GVC9</accession>
<evidence type="ECO:0000313" key="1">
    <source>
        <dbReference type="EMBL" id="TYR31863.1"/>
    </source>
</evidence>
<proteinExistence type="predicted"/>
<dbReference type="OrthoDB" id="8446614at2"/>
<protein>
    <recommendedName>
        <fullName evidence="3">Lipoprotein</fullName>
    </recommendedName>
</protein>
<dbReference type="EMBL" id="VSZS01000063">
    <property type="protein sequence ID" value="TYR31863.1"/>
    <property type="molecule type" value="Genomic_DNA"/>
</dbReference>
<comment type="caution">
    <text evidence="1">The sequence shown here is derived from an EMBL/GenBank/DDBJ whole genome shotgun (WGS) entry which is preliminary data.</text>
</comment>